<evidence type="ECO:0000256" key="1">
    <source>
        <dbReference type="SAM" id="MobiDB-lite"/>
    </source>
</evidence>
<keyword evidence="2" id="KW-0808">Transferase</keyword>
<name>A0A0K6GA61_9AGAM</name>
<proteinExistence type="predicted"/>
<dbReference type="Proteomes" id="UP000044841">
    <property type="component" value="Unassembled WGS sequence"/>
</dbReference>
<sequence length="1034" mass="116723">MSVERPTPRGQYAKRAYHIRVISRVPVAGEATDVDGTADRDSDAESTQNKDVEPNQDEATTTARKSFEMKLEGTPLCSIDVTMSHVAVMYAAGRLLDSIREPFNASVIRAEIGLLQDREEEAKVSPEDYEKWKKENYEAKCIDPLISEVAPDPKKARKLIPPCPYLCQLLFKSFSIGGKPGFWPGARRSGVDMLKRRNQQTWFLYIDVTDPLRPRYAFMEEQNIIDSTREFDDGNRKPLYIFNAREHAYQLMIPESESYSEAKQFGEEDWAAHWEGVTPTGRRKFIKLPDDPDLSPDYKALLVSRMKRAQEHPAVIRMQDFGWFTAEDAIKSDGNALLQGIWKFSSRYSRSDYHDSVVGILLDTRLAVEAVIIRSQPVDEPDHSEAAQLDYSFTNLPVSTPDSENSLKSMALRAIVSVDLPKTSGGILSLLDNINSTHPAVYPSFKIELARALKERSSKRGTGFQEEALEWLSAGVREPEPGAQPPEDWLEYDYDTPENHVPRAYDEEIWWIVAYQGLCYRASVAQERFSRTISAEASSESGLTSQHGPVLNVTINNPWEGEFPGRPLGDVAHPAFDASYFPRISESQLLSALQIWSNTIWLPALDKEDWDFEHGTSVPLRTLNVSGCHFVTRNTIRKALQIAPSITRIIMIGCKNFDSTGLMLLSLDGTLNNVDCILTSETTRDPFVNPKYKNQRRDDAYNNARALLPQAPNEKFRYSEEVSNTYYSEGLSSRSLSHSFARPPALSFDPTTGQVVCGPPRFSIMLATSSTVDVPLTGATLPRVPIDTGIEGVGANGCGLTSVWRGIIDLLEFIGDPYIRNKQRWNLIKWSLVVKSCFSGPGQKWDKKSGLAGGGEFYGFPAYFKGGPGQANEEWIFAYQFRDTVARMQTYWANGSVVDFLIYPESSTQDCWAFIRYGRDANPLSHEIPTIVLYNVREFRQAICPDIPILEDEVKWMARVEDVLANGTWHPSYPIVNWQIDRHMARDGNPTWGQLREAAKRMMKPKYMKDVPQELIQLVERMMTCQMNAGSDPF</sequence>
<accession>A0A0K6GA61</accession>
<dbReference type="GO" id="GO:0016740">
    <property type="term" value="F:transferase activity"/>
    <property type="evidence" value="ECO:0007669"/>
    <property type="project" value="UniProtKB-KW"/>
</dbReference>
<evidence type="ECO:0000313" key="3">
    <source>
        <dbReference type="Proteomes" id="UP000044841"/>
    </source>
</evidence>
<reference evidence="2 3" key="1">
    <citation type="submission" date="2015-07" db="EMBL/GenBank/DDBJ databases">
        <authorList>
            <person name="Noorani M."/>
        </authorList>
    </citation>
    <scope>NUCLEOTIDE SEQUENCE [LARGE SCALE GENOMIC DNA]</scope>
    <source>
        <strain evidence="2">BBA 69670</strain>
    </source>
</reference>
<gene>
    <name evidence="2" type="ORF">RSOLAG22IIIB_05923</name>
</gene>
<dbReference type="EMBL" id="CYGV01001556">
    <property type="protein sequence ID" value="CUA75492.1"/>
    <property type="molecule type" value="Genomic_DNA"/>
</dbReference>
<keyword evidence="3" id="KW-1185">Reference proteome</keyword>
<dbReference type="AlphaFoldDB" id="A0A0K6GA61"/>
<protein>
    <submittedName>
        <fullName evidence="2">Cycloisomaltooligosaccharide glucanotransferase</fullName>
    </submittedName>
</protein>
<organism evidence="2 3">
    <name type="scientific">Rhizoctonia solani</name>
    <dbReference type="NCBI Taxonomy" id="456999"/>
    <lineage>
        <taxon>Eukaryota</taxon>
        <taxon>Fungi</taxon>
        <taxon>Dikarya</taxon>
        <taxon>Basidiomycota</taxon>
        <taxon>Agaricomycotina</taxon>
        <taxon>Agaricomycetes</taxon>
        <taxon>Cantharellales</taxon>
        <taxon>Ceratobasidiaceae</taxon>
        <taxon>Rhizoctonia</taxon>
    </lineage>
</organism>
<evidence type="ECO:0000313" key="2">
    <source>
        <dbReference type="EMBL" id="CUA75492.1"/>
    </source>
</evidence>
<feature type="region of interest" description="Disordered" evidence="1">
    <location>
        <begin position="28"/>
        <end position="63"/>
    </location>
</feature>
<feature type="compositionally biased region" description="Basic and acidic residues" evidence="1">
    <location>
        <begin position="37"/>
        <end position="53"/>
    </location>
</feature>